<proteinExistence type="inferred from homology"/>
<comment type="subcellular location">
    <subcellularLocation>
        <location evidence="1">Golgi apparatus membrane</location>
        <topology evidence="1">Single-pass type II membrane protein</topology>
    </subcellularLocation>
</comment>
<reference evidence="11 12" key="1">
    <citation type="submission" date="2024-02" db="EMBL/GenBank/DDBJ databases">
        <authorList>
            <person name="Daric V."/>
            <person name="Darras S."/>
        </authorList>
    </citation>
    <scope>NUCLEOTIDE SEQUENCE [LARGE SCALE GENOMIC DNA]</scope>
</reference>
<dbReference type="Proteomes" id="UP001642483">
    <property type="component" value="Unassembled WGS sequence"/>
</dbReference>
<organism evidence="11 12">
    <name type="scientific">Clavelina lepadiformis</name>
    <name type="common">Light-bulb sea squirt</name>
    <name type="synonym">Ascidia lepadiformis</name>
    <dbReference type="NCBI Taxonomy" id="159417"/>
    <lineage>
        <taxon>Eukaryota</taxon>
        <taxon>Metazoa</taxon>
        <taxon>Chordata</taxon>
        <taxon>Tunicata</taxon>
        <taxon>Ascidiacea</taxon>
        <taxon>Aplousobranchia</taxon>
        <taxon>Clavelinidae</taxon>
        <taxon>Clavelina</taxon>
    </lineage>
</organism>
<evidence type="ECO:0000256" key="6">
    <source>
        <dbReference type="ARBA" id="ARBA00022989"/>
    </source>
</evidence>
<evidence type="ECO:0000256" key="5">
    <source>
        <dbReference type="ARBA" id="ARBA00022968"/>
    </source>
</evidence>
<comment type="similarity">
    <text evidence="2">Belongs to the galactose-3-O-sulfotransferase family.</text>
</comment>
<evidence type="ECO:0000256" key="4">
    <source>
        <dbReference type="ARBA" id="ARBA00022692"/>
    </source>
</evidence>
<evidence type="ECO:0000256" key="10">
    <source>
        <dbReference type="SAM" id="Phobius"/>
    </source>
</evidence>
<keyword evidence="12" id="KW-1185">Reference proteome</keyword>
<evidence type="ECO:0000256" key="2">
    <source>
        <dbReference type="ARBA" id="ARBA00008124"/>
    </source>
</evidence>
<comment type="caution">
    <text evidence="11">The sequence shown here is derived from an EMBL/GenBank/DDBJ whole genome shotgun (WGS) entry which is preliminary data.</text>
</comment>
<keyword evidence="9" id="KW-0325">Glycoprotein</keyword>
<keyword evidence="7" id="KW-0333">Golgi apparatus</keyword>
<keyword evidence="4 10" id="KW-0812">Transmembrane</keyword>
<dbReference type="EMBL" id="CAWYQH010000163">
    <property type="protein sequence ID" value="CAK8696724.1"/>
    <property type="molecule type" value="Genomic_DNA"/>
</dbReference>
<keyword evidence="8 10" id="KW-0472">Membrane</keyword>
<keyword evidence="6 10" id="KW-1133">Transmembrane helix</keyword>
<dbReference type="Pfam" id="PF06990">
    <property type="entry name" value="Gal-3-0_sulfotr"/>
    <property type="match status" value="1"/>
</dbReference>
<dbReference type="InterPro" id="IPR027417">
    <property type="entry name" value="P-loop_NTPase"/>
</dbReference>
<keyword evidence="5" id="KW-0735">Signal-anchor</keyword>
<evidence type="ECO:0000256" key="1">
    <source>
        <dbReference type="ARBA" id="ARBA00004323"/>
    </source>
</evidence>
<keyword evidence="3" id="KW-0808">Transferase</keyword>
<evidence type="ECO:0000256" key="9">
    <source>
        <dbReference type="ARBA" id="ARBA00023180"/>
    </source>
</evidence>
<sequence>MSWMKFVVLKQLRSRTTRKSICFILFGILLVSSIWWSEKRENRIHKQGLKNRCVEPVRHFVFIRTHKTGSTTVRSVIRNIVLKNQLSTLHIGDGKFKCHHSTPFIGGYPGPVNFRFISCDGVETISEHHRFNASEMQHHMPADTRKSEKLLNKTVPWYFRFKNSQAHDLGLDPMMEDEEEINKKILELDSQIDSVLISEHMDESMILLKNLLCAKLDDLVYQNGKTKNYEHFSLSHSDWKTFQRHNKVDIALYDYFYKKFKNDVEAFGLDNMEKETLKLRKMIKNVTSAPPRKDQHSRSKQKFKKWSKIGKLSTAEDIASRIRLPKKKAVKMAKYMMSYSGHCYELIS</sequence>
<name>A0ABP0H114_CLALP</name>
<evidence type="ECO:0000256" key="3">
    <source>
        <dbReference type="ARBA" id="ARBA00022679"/>
    </source>
</evidence>
<protein>
    <submittedName>
        <fullName evidence="11">Uncharacterized protein</fullName>
    </submittedName>
</protein>
<evidence type="ECO:0000256" key="7">
    <source>
        <dbReference type="ARBA" id="ARBA00023034"/>
    </source>
</evidence>
<dbReference type="Gene3D" id="3.40.50.300">
    <property type="entry name" value="P-loop containing nucleotide triphosphate hydrolases"/>
    <property type="match status" value="1"/>
</dbReference>
<gene>
    <name evidence="11" type="ORF">CVLEPA_LOCUS30054</name>
</gene>
<evidence type="ECO:0000256" key="8">
    <source>
        <dbReference type="ARBA" id="ARBA00023136"/>
    </source>
</evidence>
<evidence type="ECO:0000313" key="12">
    <source>
        <dbReference type="Proteomes" id="UP001642483"/>
    </source>
</evidence>
<accession>A0ABP0H114</accession>
<evidence type="ECO:0000313" key="11">
    <source>
        <dbReference type="EMBL" id="CAK8696724.1"/>
    </source>
</evidence>
<dbReference type="InterPro" id="IPR009729">
    <property type="entry name" value="Gal-3-0_sulfotransfrase"/>
</dbReference>
<dbReference type="PANTHER" id="PTHR14647">
    <property type="entry name" value="GALACTOSE-3-O-SULFOTRANSFERASE"/>
    <property type="match status" value="1"/>
</dbReference>
<feature type="transmembrane region" description="Helical" evidence="10">
    <location>
        <begin position="21"/>
        <end position="37"/>
    </location>
</feature>
<dbReference type="PANTHER" id="PTHR14647:SF87">
    <property type="entry name" value="PUTATIVE-RELATED"/>
    <property type="match status" value="1"/>
</dbReference>